<feature type="signal peptide" evidence="1">
    <location>
        <begin position="1"/>
        <end position="22"/>
    </location>
</feature>
<accession>A0A239DXG3</accession>
<protein>
    <recommendedName>
        <fullName evidence="4">Outer membrane protein beta-barrel domain-containing protein</fullName>
    </recommendedName>
</protein>
<sequence length="181" mass="19197">MKTAGNLLLLAAGLAIVQPALSQVSVYVDFSASKLTGNSAAYPAAGQLTNVLYGPTVGVTKSLVGGHHLFLAADIRGTFTGGSGQRMDGVVVGPRVAIPVKKFAPYIEGMVGFARYNDGRNTSVSSTTDAQIQINSGIDYQVSKQFDWRAFEYGYEQFYGIGGNFNPKTFSTGIVYHIGGR</sequence>
<evidence type="ECO:0008006" key="4">
    <source>
        <dbReference type="Google" id="ProtNLM"/>
    </source>
</evidence>
<reference evidence="2 3" key="1">
    <citation type="submission" date="2017-06" db="EMBL/GenBank/DDBJ databases">
        <authorList>
            <person name="Kim H.J."/>
            <person name="Triplett B.A."/>
        </authorList>
    </citation>
    <scope>NUCLEOTIDE SEQUENCE [LARGE SCALE GENOMIC DNA]</scope>
    <source>
        <strain evidence="2 3">DSM 18704</strain>
    </source>
</reference>
<evidence type="ECO:0000313" key="3">
    <source>
        <dbReference type="Proteomes" id="UP000198356"/>
    </source>
</evidence>
<feature type="chain" id="PRO_5013371582" description="Outer membrane protein beta-barrel domain-containing protein" evidence="1">
    <location>
        <begin position="23"/>
        <end position="181"/>
    </location>
</feature>
<evidence type="ECO:0000256" key="1">
    <source>
        <dbReference type="SAM" id="SignalP"/>
    </source>
</evidence>
<dbReference type="RefSeq" id="WP_142988190.1">
    <property type="nucleotide sequence ID" value="NZ_FZOU01000001.1"/>
</dbReference>
<dbReference type="SUPFAM" id="SSF56925">
    <property type="entry name" value="OMPA-like"/>
    <property type="match status" value="1"/>
</dbReference>
<keyword evidence="1" id="KW-0732">Signal</keyword>
<dbReference type="InterPro" id="IPR011250">
    <property type="entry name" value="OMP/PagP_B-barrel"/>
</dbReference>
<dbReference type="Proteomes" id="UP000198356">
    <property type="component" value="Unassembled WGS sequence"/>
</dbReference>
<proteinExistence type="predicted"/>
<dbReference type="EMBL" id="FZOU01000001">
    <property type="protein sequence ID" value="SNS37215.1"/>
    <property type="molecule type" value="Genomic_DNA"/>
</dbReference>
<name>A0A239DXG3_9BACT</name>
<keyword evidence="3" id="KW-1185">Reference proteome</keyword>
<organism evidence="2 3">
    <name type="scientific">Granulicella rosea</name>
    <dbReference type="NCBI Taxonomy" id="474952"/>
    <lineage>
        <taxon>Bacteria</taxon>
        <taxon>Pseudomonadati</taxon>
        <taxon>Acidobacteriota</taxon>
        <taxon>Terriglobia</taxon>
        <taxon>Terriglobales</taxon>
        <taxon>Acidobacteriaceae</taxon>
        <taxon>Granulicella</taxon>
    </lineage>
</organism>
<evidence type="ECO:0000313" key="2">
    <source>
        <dbReference type="EMBL" id="SNS37215.1"/>
    </source>
</evidence>
<dbReference type="OrthoDB" id="117386at2"/>
<gene>
    <name evidence="2" type="ORF">SAMN05421770_101700</name>
</gene>
<dbReference type="AlphaFoldDB" id="A0A239DXG3"/>